<protein>
    <submittedName>
        <fullName evidence="3">Uncharacterized protein</fullName>
    </submittedName>
</protein>
<dbReference type="EMBL" id="VLKH01000011">
    <property type="protein sequence ID" value="TWH77920.1"/>
    <property type="molecule type" value="Genomic_DNA"/>
</dbReference>
<feature type="transmembrane region" description="Helical" evidence="2">
    <location>
        <begin position="12"/>
        <end position="29"/>
    </location>
</feature>
<feature type="region of interest" description="Disordered" evidence="1">
    <location>
        <begin position="115"/>
        <end position="136"/>
    </location>
</feature>
<comment type="caution">
    <text evidence="3">The sequence shown here is derived from an EMBL/GenBank/DDBJ whole genome shotgun (WGS) entry which is preliminary data.</text>
</comment>
<proteinExistence type="predicted"/>
<keyword evidence="2" id="KW-0472">Membrane</keyword>
<dbReference type="Proteomes" id="UP000315343">
    <property type="component" value="Unassembled WGS sequence"/>
</dbReference>
<evidence type="ECO:0000313" key="3">
    <source>
        <dbReference type="EMBL" id="TWH77920.1"/>
    </source>
</evidence>
<gene>
    <name evidence="3" type="ORF">LY60_03108</name>
</gene>
<sequence>MNIDLQKLLELIIPLLTVIFGALSVYLRTNEKIMNSSIKYITEAEEMYKDVSKSGGQKFSWVVDTLYNMVPRPLRVVITKKFVEKMVQGTFNSIEAYAKTQIDKAVDNYFENISNKNKEGNSGKETNPGIGDANND</sequence>
<keyword evidence="2" id="KW-1133">Transmembrane helix</keyword>
<evidence type="ECO:0000256" key="1">
    <source>
        <dbReference type="SAM" id="MobiDB-lite"/>
    </source>
</evidence>
<dbReference type="OrthoDB" id="1862119at2"/>
<evidence type="ECO:0000313" key="4">
    <source>
        <dbReference type="Proteomes" id="UP000315343"/>
    </source>
</evidence>
<dbReference type="RefSeq" id="WP_145085764.1">
    <property type="nucleotide sequence ID" value="NZ_DAMBUX010000006.1"/>
</dbReference>
<accession>A0A562J437</accession>
<evidence type="ECO:0000256" key="2">
    <source>
        <dbReference type="SAM" id="Phobius"/>
    </source>
</evidence>
<organism evidence="3 4">
    <name type="scientific">Sedimentibacter saalensis</name>
    <dbReference type="NCBI Taxonomy" id="130788"/>
    <lineage>
        <taxon>Bacteria</taxon>
        <taxon>Bacillati</taxon>
        <taxon>Bacillota</taxon>
        <taxon>Tissierellia</taxon>
        <taxon>Sedimentibacter</taxon>
    </lineage>
</organism>
<keyword evidence="4" id="KW-1185">Reference proteome</keyword>
<dbReference type="AlphaFoldDB" id="A0A562J437"/>
<keyword evidence="2" id="KW-0812">Transmembrane</keyword>
<name>A0A562J437_9FIRM</name>
<reference evidence="3 4" key="1">
    <citation type="submission" date="2019-07" db="EMBL/GenBank/DDBJ databases">
        <title>Genomic Encyclopedia of Type Strains, Phase I: the one thousand microbial genomes (KMG-I) project.</title>
        <authorList>
            <person name="Kyrpides N."/>
        </authorList>
    </citation>
    <scope>NUCLEOTIDE SEQUENCE [LARGE SCALE GENOMIC DNA]</scope>
    <source>
        <strain evidence="3 4">DSM 13558</strain>
    </source>
</reference>